<feature type="transmembrane region" description="Helical" evidence="2">
    <location>
        <begin position="154"/>
        <end position="176"/>
    </location>
</feature>
<dbReference type="EMBL" id="CAJNJA010033175">
    <property type="protein sequence ID" value="CAE7675751.1"/>
    <property type="molecule type" value="Genomic_DNA"/>
</dbReference>
<sequence length="354" mass="39018">MLPDIVGIGHQLLHRRVAEEGAWVEAPELMLPTTEEIAEMPTSEREQRARFYLSAFLLTYGVTLVVGTAIMKVGPAICGERRDVYEPMGNTDSEEEDSDTLPTGPVAQGSLSATRQRILFGTVFGANLACCLTAAIASLATNRLSKDTGLDWEVYYLLFLINCTWLVVQAAVAVFRLRGRRKFSLSVFAECTIVGTWPILSDAYDTLKDVLFGALCIQSEYVLLKIIGAASWMYLILIHVYFARDDNCVADLILCYLCVLMAPTTAEDVDGNSTSISYFSFSFVAAWCASASDTVLPLLYKQVTPTKRHLLLYENVPQAVFAVVYLVWEDGGSILVALLNLAIPALQIFLTHTL</sequence>
<feature type="transmembrane region" description="Helical" evidence="2">
    <location>
        <begin position="249"/>
        <end position="266"/>
    </location>
</feature>
<feature type="transmembrane region" description="Helical" evidence="2">
    <location>
        <begin position="51"/>
        <end position="71"/>
    </location>
</feature>
<dbReference type="AlphaFoldDB" id="A0A812WMW3"/>
<feature type="non-terminal residue" evidence="3">
    <location>
        <position position="354"/>
    </location>
</feature>
<keyword evidence="2" id="KW-0812">Transmembrane</keyword>
<comment type="caution">
    <text evidence="3">The sequence shown here is derived from an EMBL/GenBank/DDBJ whole genome shotgun (WGS) entry which is preliminary data.</text>
</comment>
<keyword evidence="2" id="KW-1133">Transmembrane helix</keyword>
<feature type="transmembrane region" description="Helical" evidence="2">
    <location>
        <begin position="118"/>
        <end position="142"/>
    </location>
</feature>
<evidence type="ECO:0000256" key="2">
    <source>
        <dbReference type="SAM" id="Phobius"/>
    </source>
</evidence>
<feature type="transmembrane region" description="Helical" evidence="2">
    <location>
        <begin position="183"/>
        <end position="201"/>
    </location>
</feature>
<organism evidence="3 4">
    <name type="scientific">Symbiodinium necroappetens</name>
    <dbReference type="NCBI Taxonomy" id="1628268"/>
    <lineage>
        <taxon>Eukaryota</taxon>
        <taxon>Sar</taxon>
        <taxon>Alveolata</taxon>
        <taxon>Dinophyceae</taxon>
        <taxon>Suessiales</taxon>
        <taxon>Symbiodiniaceae</taxon>
        <taxon>Symbiodinium</taxon>
    </lineage>
</organism>
<feature type="region of interest" description="Disordered" evidence="1">
    <location>
        <begin position="84"/>
        <end position="106"/>
    </location>
</feature>
<feature type="transmembrane region" description="Helical" evidence="2">
    <location>
        <begin position="278"/>
        <end position="299"/>
    </location>
</feature>
<evidence type="ECO:0000313" key="4">
    <source>
        <dbReference type="Proteomes" id="UP000601435"/>
    </source>
</evidence>
<gene>
    <name evidence="3" type="ORF">SNEC2469_LOCUS19388</name>
</gene>
<dbReference type="OrthoDB" id="411744at2759"/>
<reference evidence="3" key="1">
    <citation type="submission" date="2021-02" db="EMBL/GenBank/DDBJ databases">
        <authorList>
            <person name="Dougan E. K."/>
            <person name="Rhodes N."/>
            <person name="Thang M."/>
            <person name="Chan C."/>
        </authorList>
    </citation>
    <scope>NUCLEOTIDE SEQUENCE</scope>
</reference>
<keyword evidence="4" id="KW-1185">Reference proteome</keyword>
<keyword evidence="2" id="KW-0472">Membrane</keyword>
<feature type="transmembrane region" description="Helical" evidence="2">
    <location>
        <begin position="221"/>
        <end position="242"/>
    </location>
</feature>
<proteinExistence type="predicted"/>
<evidence type="ECO:0000256" key="1">
    <source>
        <dbReference type="SAM" id="MobiDB-lite"/>
    </source>
</evidence>
<name>A0A812WMW3_9DINO</name>
<protein>
    <submittedName>
        <fullName evidence="3">Uncharacterized protein</fullName>
    </submittedName>
</protein>
<accession>A0A812WMW3</accession>
<evidence type="ECO:0000313" key="3">
    <source>
        <dbReference type="EMBL" id="CAE7675751.1"/>
    </source>
</evidence>
<dbReference type="Proteomes" id="UP000601435">
    <property type="component" value="Unassembled WGS sequence"/>
</dbReference>